<feature type="coiled-coil region" evidence="1">
    <location>
        <begin position="128"/>
        <end position="235"/>
    </location>
</feature>
<evidence type="ECO:0000313" key="4">
    <source>
        <dbReference type="Proteomes" id="UP000005459"/>
    </source>
</evidence>
<dbReference type="SUPFAM" id="SSF111369">
    <property type="entry name" value="HlyD-like secretion proteins"/>
    <property type="match status" value="1"/>
</dbReference>
<evidence type="ECO:0000256" key="2">
    <source>
        <dbReference type="SAM" id="Phobius"/>
    </source>
</evidence>
<dbReference type="Gene3D" id="2.40.30.170">
    <property type="match status" value="1"/>
</dbReference>
<dbReference type="STRING" id="768671.ThimaDRAFT_1724"/>
<dbReference type="PANTHER" id="PTHR30469:SF15">
    <property type="entry name" value="HLYD FAMILY OF SECRETION PROTEINS"/>
    <property type="match status" value="1"/>
</dbReference>
<keyword evidence="2" id="KW-0812">Transmembrane</keyword>
<dbReference type="AlphaFoldDB" id="F9U9X2"/>
<keyword evidence="2" id="KW-1133">Transmembrane helix</keyword>
<keyword evidence="4" id="KW-1185">Reference proteome</keyword>
<dbReference type="GO" id="GO:0015562">
    <property type="term" value="F:efflux transmembrane transporter activity"/>
    <property type="evidence" value="ECO:0007669"/>
    <property type="project" value="TreeGrafter"/>
</dbReference>
<dbReference type="PANTHER" id="PTHR30469">
    <property type="entry name" value="MULTIDRUG RESISTANCE PROTEIN MDTA"/>
    <property type="match status" value="1"/>
</dbReference>
<protein>
    <submittedName>
        <fullName evidence="3">Efflux transporter, RND family, MFP subunit</fullName>
    </submittedName>
</protein>
<keyword evidence="2" id="KW-0472">Membrane</keyword>
<dbReference type="EMBL" id="AFWV01000005">
    <property type="protein sequence ID" value="EGV18920.1"/>
    <property type="molecule type" value="Genomic_DNA"/>
</dbReference>
<dbReference type="Gene3D" id="2.40.50.100">
    <property type="match status" value="1"/>
</dbReference>
<dbReference type="eggNOG" id="COG0845">
    <property type="taxonomic scope" value="Bacteria"/>
</dbReference>
<name>F9U9X2_9GAMM</name>
<feature type="transmembrane region" description="Helical" evidence="2">
    <location>
        <begin position="27"/>
        <end position="44"/>
    </location>
</feature>
<organism evidence="3 4">
    <name type="scientific">Thiocapsa marina 5811</name>
    <dbReference type="NCBI Taxonomy" id="768671"/>
    <lineage>
        <taxon>Bacteria</taxon>
        <taxon>Pseudomonadati</taxon>
        <taxon>Pseudomonadota</taxon>
        <taxon>Gammaproteobacteria</taxon>
        <taxon>Chromatiales</taxon>
        <taxon>Chromatiaceae</taxon>
        <taxon>Thiocapsa</taxon>
    </lineage>
</organism>
<keyword evidence="1" id="KW-0175">Coiled coil</keyword>
<dbReference type="Proteomes" id="UP000005459">
    <property type="component" value="Unassembled WGS sequence"/>
</dbReference>
<accession>F9U9X2</accession>
<gene>
    <name evidence="3" type="ORF">ThimaDRAFT_1724</name>
</gene>
<evidence type="ECO:0000256" key="1">
    <source>
        <dbReference type="SAM" id="Coils"/>
    </source>
</evidence>
<proteinExistence type="predicted"/>
<evidence type="ECO:0000313" key="3">
    <source>
        <dbReference type="EMBL" id="EGV18920.1"/>
    </source>
</evidence>
<reference evidence="3 4" key="1">
    <citation type="submission" date="2011-06" db="EMBL/GenBank/DDBJ databases">
        <title>The draft genome of Thiocapsa marina 5811.</title>
        <authorList>
            <consortium name="US DOE Joint Genome Institute (JGI-PGF)"/>
            <person name="Lucas S."/>
            <person name="Han J."/>
            <person name="Cheng J.-F."/>
            <person name="Goodwin L."/>
            <person name="Pitluck S."/>
            <person name="Peters L."/>
            <person name="Land M.L."/>
            <person name="Hauser L."/>
            <person name="Vogl K."/>
            <person name="Liu Z."/>
            <person name="Imhoff J."/>
            <person name="Thiel V."/>
            <person name="Frigaard N.-U."/>
            <person name="Bryant D."/>
            <person name="Woyke T.J."/>
        </authorList>
    </citation>
    <scope>NUCLEOTIDE SEQUENCE [LARGE SCALE GENOMIC DNA]</scope>
    <source>
        <strain evidence="3 4">5811</strain>
    </source>
</reference>
<dbReference type="Gene3D" id="1.10.287.470">
    <property type="entry name" value="Helix hairpin bin"/>
    <property type="match status" value="1"/>
</dbReference>
<dbReference type="GO" id="GO:1990281">
    <property type="term" value="C:efflux pump complex"/>
    <property type="evidence" value="ECO:0007669"/>
    <property type="project" value="TreeGrafter"/>
</dbReference>
<sequence>MLWTGLAPTLRTLAVTPRVAVNRLTKFLLPLLILAVGFGVFQYLKQTRPERAPAEIVERVWRVEAETVEPRRLSPGLELYGSVETPDLLRAAASAQARVARVLVREGDRVEAGQLLVELDPRDFSFRLAQAQAQIDELEAQVESERTKHETDLAALEQERKLLAIAQDGVERASQLTKQKVGSQNDLDIAEQELARQMLAVSNREMSIADFAARERALEARLASARARLEEVALELERAPVVAPYDAIIADVSVTAGDQVRKDDVLLTLYAIDSLEVRARIPAPFQAELAASLQAEGRLPATATVGDRPVQLSLERLAGEASASGIDGLFDVEDEAGLLRAGQMISLRLDRPPQEDVVPAPFGAVYGGDRVYKLVDGRMKGVPVRSLGSWFTDGGEERLLVQAPDLATGDRLIVTHMPNAVDGLRVETVQ</sequence>